<protein>
    <recommendedName>
        <fullName evidence="4">ATP-dependent rRNA helicase SPB4-like C-terminal extension domain-containing protein</fullName>
    </recommendedName>
</protein>
<proteinExistence type="predicted"/>
<name>A0AAZ3QVN9_ONCTS</name>
<organism evidence="5 6">
    <name type="scientific">Oncorhynchus tshawytscha</name>
    <name type="common">Chinook salmon</name>
    <name type="synonym">Salmo tshawytscha</name>
    <dbReference type="NCBI Taxonomy" id="74940"/>
    <lineage>
        <taxon>Eukaryota</taxon>
        <taxon>Metazoa</taxon>
        <taxon>Chordata</taxon>
        <taxon>Craniata</taxon>
        <taxon>Vertebrata</taxon>
        <taxon>Euteleostomi</taxon>
        <taxon>Actinopterygii</taxon>
        <taxon>Neopterygii</taxon>
        <taxon>Teleostei</taxon>
        <taxon>Protacanthopterygii</taxon>
        <taxon>Salmoniformes</taxon>
        <taxon>Salmonidae</taxon>
        <taxon>Salmoninae</taxon>
        <taxon>Oncorhynchus</taxon>
    </lineage>
</organism>
<keyword evidence="2" id="KW-0347">Helicase</keyword>
<evidence type="ECO:0000256" key="3">
    <source>
        <dbReference type="SAM" id="MobiDB-lite"/>
    </source>
</evidence>
<reference evidence="6" key="1">
    <citation type="journal article" date="2018" name="PLoS ONE">
        <title>Chinook salmon (Oncorhynchus tshawytscha) genome and transcriptome.</title>
        <authorList>
            <person name="Christensen K.A."/>
            <person name="Leong J.S."/>
            <person name="Sakhrani D."/>
            <person name="Biagi C.A."/>
            <person name="Minkley D.R."/>
            <person name="Withler R.E."/>
            <person name="Rondeau E.B."/>
            <person name="Koop B.F."/>
            <person name="Devlin R.H."/>
        </authorList>
    </citation>
    <scope>NUCLEOTIDE SEQUENCE [LARGE SCALE GENOMIC DNA]</scope>
</reference>
<evidence type="ECO:0000313" key="5">
    <source>
        <dbReference type="Ensembl" id="ENSOTSP00005132280.1"/>
    </source>
</evidence>
<feature type="region of interest" description="Disordered" evidence="3">
    <location>
        <begin position="35"/>
        <end position="79"/>
    </location>
</feature>
<evidence type="ECO:0000256" key="1">
    <source>
        <dbReference type="ARBA" id="ARBA00022801"/>
    </source>
</evidence>
<evidence type="ECO:0000313" key="6">
    <source>
        <dbReference type="Proteomes" id="UP000694402"/>
    </source>
</evidence>
<evidence type="ECO:0000259" key="4">
    <source>
        <dbReference type="Pfam" id="PF13959"/>
    </source>
</evidence>
<keyword evidence="6" id="KW-1185">Reference proteome</keyword>
<feature type="domain" description="ATP-dependent rRNA helicase SPB4-like C-terminal extension" evidence="4">
    <location>
        <begin position="1"/>
        <end position="29"/>
    </location>
</feature>
<reference evidence="5" key="2">
    <citation type="submission" date="2025-08" db="UniProtKB">
        <authorList>
            <consortium name="Ensembl"/>
        </authorList>
    </citation>
    <scope>IDENTIFICATION</scope>
</reference>
<reference evidence="5" key="3">
    <citation type="submission" date="2025-09" db="UniProtKB">
        <authorList>
            <consortium name="Ensembl"/>
        </authorList>
    </citation>
    <scope>IDENTIFICATION</scope>
</reference>
<accession>A0AAZ3QVN9</accession>
<dbReference type="InterPro" id="IPR025313">
    <property type="entry name" value="SPB4-like_CTE"/>
</dbReference>
<dbReference type="Proteomes" id="UP000694402">
    <property type="component" value="Unassembled WGS sequence"/>
</dbReference>
<evidence type="ECO:0000256" key="2">
    <source>
        <dbReference type="ARBA" id="ARBA00022806"/>
    </source>
</evidence>
<dbReference type="Pfam" id="PF13959">
    <property type="entry name" value="CTE_SPB4"/>
    <property type="match status" value="1"/>
</dbReference>
<keyword evidence="2" id="KW-0067">ATP-binding</keyword>
<keyword evidence="1" id="KW-0378">Hydrolase</keyword>
<dbReference type="AlphaFoldDB" id="A0AAZ3QVN9"/>
<dbReference type="Ensembl" id="ENSOTST00005129244.1">
    <property type="protein sequence ID" value="ENSOTSP00005132280.1"/>
    <property type="gene ID" value="ENSOTSG00005067317.1"/>
</dbReference>
<keyword evidence="2" id="KW-0547">Nucleotide-binding</keyword>
<sequence length="108" mass="12547">MKNKEVFDVFQLKLQEYAASLGLAVAPRVRFLNKAQKQRADPGQNSRQEKVAESEEEDEKELKSFKAQLRGDGPSPKTGRRRWLRVWKSYSLGLRVSSLVQMKRRIKI</sequence>
<dbReference type="GO" id="GO:0016787">
    <property type="term" value="F:hydrolase activity"/>
    <property type="evidence" value="ECO:0007669"/>
    <property type="project" value="UniProtKB-KW"/>
</dbReference>
<dbReference type="GO" id="GO:0004386">
    <property type="term" value="F:helicase activity"/>
    <property type="evidence" value="ECO:0007669"/>
    <property type="project" value="UniProtKB-KW"/>
</dbReference>